<feature type="repeat" description="RCC1" evidence="1">
    <location>
        <begin position="9"/>
        <end position="69"/>
    </location>
</feature>
<dbReference type="GO" id="GO:0005737">
    <property type="term" value="C:cytoplasm"/>
    <property type="evidence" value="ECO:0007669"/>
    <property type="project" value="TreeGrafter"/>
</dbReference>
<dbReference type="AlphaFoldDB" id="A0AAD4QEP3"/>
<dbReference type="GO" id="GO:0005085">
    <property type="term" value="F:guanyl-nucleotide exchange factor activity"/>
    <property type="evidence" value="ECO:0007669"/>
    <property type="project" value="TreeGrafter"/>
</dbReference>
<feature type="repeat" description="RCC1" evidence="1">
    <location>
        <begin position="365"/>
        <end position="423"/>
    </location>
</feature>
<dbReference type="InterPro" id="IPR000408">
    <property type="entry name" value="Reg_chr_condens"/>
</dbReference>
<protein>
    <submittedName>
        <fullName evidence="2">Regulator of chromosome condensation 1/beta-lactamase-inhibitor protein II</fullName>
    </submittedName>
</protein>
<dbReference type="Pfam" id="PF00415">
    <property type="entry name" value="RCC1"/>
    <property type="match status" value="2"/>
</dbReference>
<proteinExistence type="predicted"/>
<organism evidence="2 3">
    <name type="scientific">Lactarius akahatsu</name>
    <dbReference type="NCBI Taxonomy" id="416441"/>
    <lineage>
        <taxon>Eukaryota</taxon>
        <taxon>Fungi</taxon>
        <taxon>Dikarya</taxon>
        <taxon>Basidiomycota</taxon>
        <taxon>Agaricomycotina</taxon>
        <taxon>Agaricomycetes</taxon>
        <taxon>Russulales</taxon>
        <taxon>Russulaceae</taxon>
        <taxon>Lactarius</taxon>
    </lineage>
</organism>
<keyword evidence="3" id="KW-1185">Reference proteome</keyword>
<dbReference type="InterPro" id="IPR009091">
    <property type="entry name" value="RCC1/BLIP-II"/>
</dbReference>
<evidence type="ECO:0000256" key="1">
    <source>
        <dbReference type="PROSITE-ProRule" id="PRU00235"/>
    </source>
</evidence>
<name>A0AAD4QEP3_9AGAM</name>
<accession>A0AAD4QEP3</accession>
<evidence type="ECO:0000313" key="2">
    <source>
        <dbReference type="EMBL" id="KAH8993946.1"/>
    </source>
</evidence>
<dbReference type="PANTHER" id="PTHR45982:SF1">
    <property type="entry name" value="REGULATOR OF CHROMOSOME CONDENSATION"/>
    <property type="match status" value="1"/>
</dbReference>
<dbReference type="PROSITE" id="PS50012">
    <property type="entry name" value="RCC1_3"/>
    <property type="match status" value="4"/>
</dbReference>
<dbReference type="InterPro" id="IPR051553">
    <property type="entry name" value="Ran_GTPase-activating"/>
</dbReference>
<dbReference type="PANTHER" id="PTHR45982">
    <property type="entry name" value="REGULATOR OF CHROMOSOME CONDENSATION"/>
    <property type="match status" value="1"/>
</dbReference>
<dbReference type="SUPFAM" id="SSF50985">
    <property type="entry name" value="RCC1/BLIP-II"/>
    <property type="match status" value="1"/>
</dbReference>
<sequence length="568" mass="60110">MTTTPTGPFLLYAAGSNGRGQLATADLQDAYTFTPCTFNGCQRGALPPGTLSVIAVKGGSNHSLALLSRPIDSSPNHPRIEVWGCGDGTKGQLGPTYVNEAGDNRAIFRRIALPLEDHGLAGYEISDVAACWETSFFVLTKDGQHDVLISMGGDVFGDLGIGGLGTENRKALPFHIIGFTHIVGPDAHGPSITDITTGPHHAVVLLRAGNKQHVAGWGTARHGQLGPLHAPSGRALPFSPSPVAINLPIDTQLDPVCSVRAGNQHSLFLHASGRVSALGSDAKGQLRGLHTAEDVQAIGCSWNGSYLQTRTGLLSAGANTHGQLGREGVSETALGPVNVPDTSRVVDIVCGSEHVLCVLESQGQAEVWGWGWNEHGNLATGSLSDVRAPVRIWPPSPAQAGEKTGEVVGVWAGGQHTTARFPSSPETHQYCKRFLDHGTIGACLPDPIVGGIYKEVLDLAVMTLTVKATLYALYLAPYMALHVGDDCKWSDVMPVGLSTFTPKRRVPTVPMSFCVSLRLVSQAGGVIGSLGSARIGISLENSYTTTHWQLLYWRCITLSPDQGLLFCR</sequence>
<feature type="repeat" description="RCC1" evidence="1">
    <location>
        <begin position="311"/>
        <end position="361"/>
    </location>
</feature>
<evidence type="ECO:0000313" key="3">
    <source>
        <dbReference type="Proteomes" id="UP001201163"/>
    </source>
</evidence>
<dbReference type="Proteomes" id="UP001201163">
    <property type="component" value="Unassembled WGS sequence"/>
</dbReference>
<comment type="caution">
    <text evidence="2">The sequence shown here is derived from an EMBL/GenBank/DDBJ whole genome shotgun (WGS) entry which is preliminary data.</text>
</comment>
<feature type="repeat" description="RCC1" evidence="1">
    <location>
        <begin position="212"/>
        <end position="272"/>
    </location>
</feature>
<reference evidence="2" key="1">
    <citation type="submission" date="2022-01" db="EMBL/GenBank/DDBJ databases">
        <title>Comparative genomics reveals a dynamic genome evolution in the ectomycorrhizal milk-cap (Lactarius) mushrooms.</title>
        <authorList>
            <consortium name="DOE Joint Genome Institute"/>
            <person name="Lebreton A."/>
            <person name="Tang N."/>
            <person name="Kuo A."/>
            <person name="LaButti K."/>
            <person name="Drula E."/>
            <person name="Barry K."/>
            <person name="Clum A."/>
            <person name="Lipzen A."/>
            <person name="Mousain D."/>
            <person name="Ng V."/>
            <person name="Wang R."/>
            <person name="Wang X."/>
            <person name="Dai Y."/>
            <person name="Henrissat B."/>
            <person name="Grigoriev I.V."/>
            <person name="Guerin-Laguette A."/>
            <person name="Yu F."/>
            <person name="Martin F.M."/>
        </authorList>
    </citation>
    <scope>NUCLEOTIDE SEQUENCE</scope>
    <source>
        <strain evidence="2">QP</strain>
    </source>
</reference>
<dbReference type="Gene3D" id="2.130.10.30">
    <property type="entry name" value="Regulator of chromosome condensation 1/beta-lactamase-inhibitor protein II"/>
    <property type="match status" value="2"/>
</dbReference>
<gene>
    <name evidence="2" type="ORF">EDB92DRAFT_1815242</name>
</gene>
<dbReference type="EMBL" id="JAKELL010000016">
    <property type="protein sequence ID" value="KAH8993946.1"/>
    <property type="molecule type" value="Genomic_DNA"/>
</dbReference>